<dbReference type="Proteomes" id="UP000431269">
    <property type="component" value="Chromosome"/>
</dbReference>
<dbReference type="RefSeq" id="WP_158767467.1">
    <property type="nucleotide sequence ID" value="NZ_CP047045.1"/>
</dbReference>
<dbReference type="PANTHER" id="PTHR38436:SF1">
    <property type="entry name" value="ESTER CYCLASE"/>
    <property type="match status" value="1"/>
</dbReference>
<dbReference type="InterPro" id="IPR032710">
    <property type="entry name" value="NTF2-like_dom_sf"/>
</dbReference>
<proteinExistence type="predicted"/>
<gene>
    <name evidence="1" type="ORF">DSM104635_03553</name>
</gene>
<dbReference type="KEGG" id="tsv:DSM104635_03553"/>
<accession>A0A6I6MYG1</accession>
<sequence length="134" mass="15142">MDRAKRNKQNYLDAKAAFNARDLDACVAFYAANHRVVSARPQGDAAPSIRRFFEETIAVWPDIQISVEQAVAEDDWVMGRSVAVATHSNTVMGVAPTNRRIESAFWDLHRFDADGRMVESWNLMDALSIMQQLK</sequence>
<reference evidence="2" key="1">
    <citation type="submission" date="2019-12" db="EMBL/GenBank/DDBJ databases">
        <title>Complete genome of Terracaulis silvestris 0127_4.</title>
        <authorList>
            <person name="Vieira S."/>
            <person name="Riedel T."/>
            <person name="Sproer C."/>
            <person name="Pascual J."/>
            <person name="Boedeker C."/>
            <person name="Overmann J."/>
        </authorList>
    </citation>
    <scope>NUCLEOTIDE SEQUENCE [LARGE SCALE GENOMIC DNA]</scope>
    <source>
        <strain evidence="2">0127_4</strain>
    </source>
</reference>
<evidence type="ECO:0000313" key="2">
    <source>
        <dbReference type="Proteomes" id="UP000431269"/>
    </source>
</evidence>
<organism evidence="1 2">
    <name type="scientific">Terricaulis silvestris</name>
    <dbReference type="NCBI Taxonomy" id="2686094"/>
    <lineage>
        <taxon>Bacteria</taxon>
        <taxon>Pseudomonadati</taxon>
        <taxon>Pseudomonadota</taxon>
        <taxon>Alphaproteobacteria</taxon>
        <taxon>Caulobacterales</taxon>
        <taxon>Caulobacteraceae</taxon>
        <taxon>Terricaulis</taxon>
    </lineage>
</organism>
<dbReference type="SUPFAM" id="SSF54427">
    <property type="entry name" value="NTF2-like"/>
    <property type="match status" value="1"/>
</dbReference>
<dbReference type="Pfam" id="PF07366">
    <property type="entry name" value="SnoaL"/>
    <property type="match status" value="1"/>
</dbReference>
<dbReference type="EMBL" id="CP047045">
    <property type="protein sequence ID" value="QGZ96692.1"/>
    <property type="molecule type" value="Genomic_DNA"/>
</dbReference>
<keyword evidence="2" id="KW-1185">Reference proteome</keyword>
<dbReference type="GO" id="GO:0030638">
    <property type="term" value="P:polyketide metabolic process"/>
    <property type="evidence" value="ECO:0007669"/>
    <property type="project" value="InterPro"/>
</dbReference>
<dbReference type="InterPro" id="IPR009959">
    <property type="entry name" value="Cyclase_SnoaL-like"/>
</dbReference>
<dbReference type="Gene3D" id="3.10.450.50">
    <property type="match status" value="1"/>
</dbReference>
<dbReference type="PANTHER" id="PTHR38436">
    <property type="entry name" value="POLYKETIDE CYCLASE SNOAL-LIKE DOMAIN"/>
    <property type="match status" value="1"/>
</dbReference>
<evidence type="ECO:0000313" key="1">
    <source>
        <dbReference type="EMBL" id="QGZ96692.1"/>
    </source>
</evidence>
<protein>
    <submittedName>
        <fullName evidence="1">Putative ester cyclase</fullName>
    </submittedName>
</protein>
<dbReference type="AlphaFoldDB" id="A0A6I6MYG1"/>
<name>A0A6I6MYG1_9CAUL</name>